<evidence type="ECO:0000256" key="1">
    <source>
        <dbReference type="ARBA" id="ARBA00022723"/>
    </source>
</evidence>
<dbReference type="InterPro" id="IPR037523">
    <property type="entry name" value="VOC_core"/>
</dbReference>
<proteinExistence type="predicted"/>
<feature type="domain" description="VOC" evidence="2">
    <location>
        <begin position="4"/>
        <end position="142"/>
    </location>
</feature>
<sequence length="142" mass="15605">MLKGFEHVGMTVSNIDKSLNFYVDLLGLKLVVRRSGDERSDGAPIDRQRAGHQLCFLDAGNGMLEIMGPATGALKAEDVAAGRAGLRHLTFRFDDVEALYARLEAAGVEMVEAPRQAYNRDIISKVAFCRDPDGILIELVER</sequence>
<dbReference type="Pfam" id="PF00903">
    <property type="entry name" value="Glyoxalase"/>
    <property type="match status" value="1"/>
</dbReference>
<dbReference type="GO" id="GO:0046491">
    <property type="term" value="P:L-methylmalonyl-CoA metabolic process"/>
    <property type="evidence" value="ECO:0007669"/>
    <property type="project" value="TreeGrafter"/>
</dbReference>
<organism evidence="3 4">
    <name type="scientific">Martelella lutilitoris</name>
    <dbReference type="NCBI Taxonomy" id="2583532"/>
    <lineage>
        <taxon>Bacteria</taxon>
        <taxon>Pseudomonadati</taxon>
        <taxon>Pseudomonadota</taxon>
        <taxon>Alphaproteobacteria</taxon>
        <taxon>Hyphomicrobiales</taxon>
        <taxon>Aurantimonadaceae</taxon>
        <taxon>Martelella</taxon>
    </lineage>
</organism>
<dbReference type="PROSITE" id="PS51819">
    <property type="entry name" value="VOC"/>
    <property type="match status" value="1"/>
</dbReference>
<dbReference type="EMBL" id="CP066786">
    <property type="protein sequence ID" value="QQM29784.1"/>
    <property type="molecule type" value="Genomic_DNA"/>
</dbReference>
<dbReference type="PANTHER" id="PTHR43048">
    <property type="entry name" value="METHYLMALONYL-COA EPIMERASE"/>
    <property type="match status" value="1"/>
</dbReference>
<dbReference type="InterPro" id="IPR004360">
    <property type="entry name" value="Glyas_Fos-R_dOase_dom"/>
</dbReference>
<name>A0A7T7HIG4_9HYPH</name>
<keyword evidence="1" id="KW-0479">Metal-binding</keyword>
<dbReference type="AlphaFoldDB" id="A0A7T7HIG4"/>
<dbReference type="GO" id="GO:0004493">
    <property type="term" value="F:methylmalonyl-CoA epimerase activity"/>
    <property type="evidence" value="ECO:0007669"/>
    <property type="project" value="TreeGrafter"/>
</dbReference>
<dbReference type="GO" id="GO:0046872">
    <property type="term" value="F:metal ion binding"/>
    <property type="evidence" value="ECO:0007669"/>
    <property type="project" value="UniProtKB-KW"/>
</dbReference>
<protein>
    <submittedName>
        <fullName evidence="3">VOC family protein</fullName>
    </submittedName>
</protein>
<evidence type="ECO:0000259" key="2">
    <source>
        <dbReference type="PROSITE" id="PS51819"/>
    </source>
</evidence>
<evidence type="ECO:0000313" key="4">
    <source>
        <dbReference type="Proteomes" id="UP000596083"/>
    </source>
</evidence>
<dbReference type="PANTHER" id="PTHR43048:SF3">
    <property type="entry name" value="METHYLMALONYL-COA EPIMERASE, MITOCHONDRIAL"/>
    <property type="match status" value="1"/>
</dbReference>
<gene>
    <name evidence="3" type="ORF">JET14_15995</name>
</gene>
<dbReference type="SUPFAM" id="SSF54593">
    <property type="entry name" value="Glyoxalase/Bleomycin resistance protein/Dihydroxybiphenyl dioxygenase"/>
    <property type="match status" value="1"/>
</dbReference>
<reference evidence="3 4" key="1">
    <citation type="submission" date="2020-12" db="EMBL/GenBank/DDBJ databases">
        <authorList>
            <person name="Zheng R.K."/>
            <person name="Sun C.M."/>
        </authorList>
    </citation>
    <scope>NUCLEOTIDE SEQUENCE [LARGE SCALE GENOMIC DNA]</scope>
    <source>
        <strain evidence="3 4">ZRK001</strain>
    </source>
</reference>
<dbReference type="InterPro" id="IPR051785">
    <property type="entry name" value="MMCE/EMCE_epimerase"/>
</dbReference>
<dbReference type="KEGG" id="mlut:JET14_15995"/>
<evidence type="ECO:0000313" key="3">
    <source>
        <dbReference type="EMBL" id="QQM29784.1"/>
    </source>
</evidence>
<dbReference type="RefSeq" id="WP_200334777.1">
    <property type="nucleotide sequence ID" value="NZ_CP066786.1"/>
</dbReference>
<dbReference type="Proteomes" id="UP000596083">
    <property type="component" value="Chromosome"/>
</dbReference>
<dbReference type="InterPro" id="IPR029068">
    <property type="entry name" value="Glyas_Bleomycin-R_OHBP_Dase"/>
</dbReference>
<dbReference type="Gene3D" id="3.10.180.10">
    <property type="entry name" value="2,3-Dihydroxybiphenyl 1,2-Dioxygenase, domain 1"/>
    <property type="match status" value="1"/>
</dbReference>
<accession>A0A7T7HIG4</accession>